<dbReference type="InterPro" id="IPR020904">
    <property type="entry name" value="Sc_DH/Rdtase_CS"/>
</dbReference>
<gene>
    <name evidence="3" type="ORF">N0A02_11715</name>
</gene>
<evidence type="ECO:0000256" key="1">
    <source>
        <dbReference type="ARBA" id="ARBA00006484"/>
    </source>
</evidence>
<dbReference type="RefSeq" id="WP_349542351.1">
    <property type="nucleotide sequence ID" value="NZ_JAOALG010000001.1"/>
</dbReference>
<evidence type="ECO:0000313" key="3">
    <source>
        <dbReference type="EMBL" id="MEQ5840091.1"/>
    </source>
</evidence>
<dbReference type="EC" id="1.1.1.47" evidence="3"/>
<dbReference type="Proteomes" id="UP001469089">
    <property type="component" value="Unassembled WGS sequence"/>
</dbReference>
<keyword evidence="2 3" id="KW-0560">Oxidoreductase</keyword>
<dbReference type="PRINTS" id="PR00081">
    <property type="entry name" value="GDHRDH"/>
</dbReference>
<name>A0ABV1LLL6_9BURK</name>
<evidence type="ECO:0000313" key="4">
    <source>
        <dbReference type="Proteomes" id="UP001469089"/>
    </source>
</evidence>
<comment type="caution">
    <text evidence="3">The sequence shown here is derived from an EMBL/GenBank/DDBJ whole genome shotgun (WGS) entry which is preliminary data.</text>
</comment>
<dbReference type="Gene3D" id="3.40.50.720">
    <property type="entry name" value="NAD(P)-binding Rossmann-like Domain"/>
    <property type="match status" value="1"/>
</dbReference>
<dbReference type="SUPFAM" id="SSF51735">
    <property type="entry name" value="NAD(P)-binding Rossmann-fold domains"/>
    <property type="match status" value="1"/>
</dbReference>
<proteinExistence type="inferred from homology"/>
<protein>
    <submittedName>
        <fullName evidence="3">Glucose 1-dehydrogenase</fullName>
        <ecNumber evidence="3">1.1.1.47</ecNumber>
    </submittedName>
</protein>
<dbReference type="Pfam" id="PF13561">
    <property type="entry name" value="adh_short_C2"/>
    <property type="match status" value="1"/>
</dbReference>
<dbReference type="InterPro" id="IPR036291">
    <property type="entry name" value="NAD(P)-bd_dom_sf"/>
</dbReference>
<dbReference type="GO" id="GO:0047936">
    <property type="term" value="F:glucose 1-dehydrogenase [NAD(P)+] activity"/>
    <property type="evidence" value="ECO:0007669"/>
    <property type="project" value="UniProtKB-EC"/>
</dbReference>
<dbReference type="PRINTS" id="PR00080">
    <property type="entry name" value="SDRFAMILY"/>
</dbReference>
<reference evidence="3 4" key="1">
    <citation type="journal article" date="2024" name="Chem. Sci.">
        <title>Discovery of a lagriamide polyketide by integrated genome mining, isotopic labeling, and untargeted metabolomics.</title>
        <authorList>
            <person name="Fergusson C.H."/>
            <person name="Saulog J."/>
            <person name="Paulo B.S."/>
            <person name="Wilson D.M."/>
            <person name="Liu D.Y."/>
            <person name="Morehouse N.J."/>
            <person name="Waterworth S."/>
            <person name="Barkei J."/>
            <person name="Gray C.A."/>
            <person name="Kwan J.C."/>
            <person name="Eustaquio A.S."/>
            <person name="Linington R.G."/>
        </authorList>
    </citation>
    <scope>NUCLEOTIDE SEQUENCE [LARGE SCALE GENOMIC DNA]</scope>
    <source>
        <strain evidence="3 4">RL17-338-BIF-B</strain>
    </source>
</reference>
<dbReference type="NCBIfam" id="NF005559">
    <property type="entry name" value="PRK07231.1"/>
    <property type="match status" value="1"/>
</dbReference>
<sequence length="242" mass="25415">MMELEGKVAVITGAAGGQGAAEAALFVQHGAKVVITDISDSGAEVAARFGGAGHFVPHDVGEPADWDKVMRETLDRFGRIDILVNNAGVYKPASLRETGTALWNLHYRINQLGVFLGMRAASDEMAKTGGGSIINVSSNAGLNNVPGIFAYASSKWAVRGMTKLAASELASLGIRVNSIHPGIIDTPMLGENSAERLKSYEQMIPMRRLGTPDEVARLVLFLASDASSYVTGAEITVDGGIG</sequence>
<accession>A0ABV1LLL6</accession>
<evidence type="ECO:0000256" key="2">
    <source>
        <dbReference type="ARBA" id="ARBA00023002"/>
    </source>
</evidence>
<organism evidence="3 4">
    <name type="scientific">Paraburkholderia acidicola</name>
    <dbReference type="NCBI Taxonomy" id="1912599"/>
    <lineage>
        <taxon>Bacteria</taxon>
        <taxon>Pseudomonadati</taxon>
        <taxon>Pseudomonadota</taxon>
        <taxon>Betaproteobacteria</taxon>
        <taxon>Burkholderiales</taxon>
        <taxon>Burkholderiaceae</taxon>
        <taxon>Paraburkholderia</taxon>
    </lineage>
</organism>
<dbReference type="InterPro" id="IPR002347">
    <property type="entry name" value="SDR_fam"/>
</dbReference>
<dbReference type="EMBL" id="JAOALG010000001">
    <property type="protein sequence ID" value="MEQ5840091.1"/>
    <property type="molecule type" value="Genomic_DNA"/>
</dbReference>
<dbReference type="PANTHER" id="PTHR42760:SF133">
    <property type="entry name" value="3-OXOACYL-[ACYL-CARRIER-PROTEIN] REDUCTASE"/>
    <property type="match status" value="1"/>
</dbReference>
<dbReference type="PROSITE" id="PS00061">
    <property type="entry name" value="ADH_SHORT"/>
    <property type="match status" value="1"/>
</dbReference>
<dbReference type="PANTHER" id="PTHR42760">
    <property type="entry name" value="SHORT-CHAIN DEHYDROGENASES/REDUCTASES FAMILY MEMBER"/>
    <property type="match status" value="1"/>
</dbReference>
<comment type="similarity">
    <text evidence="1">Belongs to the short-chain dehydrogenases/reductases (SDR) family.</text>
</comment>
<keyword evidence="4" id="KW-1185">Reference proteome</keyword>